<dbReference type="EMBL" id="LN899825">
    <property type="protein sequence ID" value="CUV35065.1"/>
    <property type="molecule type" value="Genomic_DNA"/>
</dbReference>
<dbReference type="EMBL" id="LN899826">
    <property type="protein sequence ID" value="CUV41125.1"/>
    <property type="molecule type" value="Genomic_DNA"/>
</dbReference>
<dbReference type="EMBL" id="LN899823">
    <property type="protein sequence ID" value="CUV24587.1"/>
    <property type="molecule type" value="Genomic_DNA"/>
</dbReference>
<evidence type="ECO:0000313" key="3">
    <source>
        <dbReference type="EMBL" id="CUV41125.1"/>
    </source>
</evidence>
<organism evidence="3">
    <name type="scientific">Ralstonia solanacearum</name>
    <name type="common">Pseudomonas solanacearum</name>
    <dbReference type="NCBI Taxonomy" id="305"/>
    <lineage>
        <taxon>Bacteria</taxon>
        <taxon>Pseudomonadati</taxon>
        <taxon>Pseudomonadota</taxon>
        <taxon>Betaproteobacteria</taxon>
        <taxon>Burkholderiales</taxon>
        <taxon>Burkholderiaceae</taxon>
        <taxon>Ralstonia</taxon>
        <taxon>Ralstonia solanacearum species complex</taxon>
    </lineage>
</organism>
<name>A0A0S4W4P4_RALSL</name>
<evidence type="ECO:0000313" key="2">
    <source>
        <dbReference type="EMBL" id="CUV35065.1"/>
    </source>
</evidence>
<evidence type="ECO:0000313" key="4">
    <source>
        <dbReference type="EMBL" id="CUV63036.1"/>
    </source>
</evidence>
<proteinExistence type="predicted"/>
<reference evidence="3" key="1">
    <citation type="submission" date="2015-10" db="EMBL/GenBank/DDBJ databases">
        <authorList>
            <person name="Gilbert D.G."/>
        </authorList>
    </citation>
    <scope>NUCLEOTIDE SEQUENCE</scope>
    <source>
        <strain evidence="3">Phyl III-seqv23</strain>
    </source>
</reference>
<dbReference type="AlphaFoldDB" id="A0A0S4W4P4"/>
<evidence type="ECO:0000313" key="1">
    <source>
        <dbReference type="EMBL" id="CUV24587.1"/>
    </source>
</evidence>
<dbReference type="EMBL" id="LN899822">
    <property type="protein sequence ID" value="CUV63036.1"/>
    <property type="molecule type" value="Genomic_DNA"/>
</dbReference>
<accession>A0A0S4W4P4</accession>
<gene>
    <name evidence="4" type="ORF">RD1301_v1_3060013</name>
    <name evidence="1" type="ORF">RUN1744_v1_660043</name>
    <name evidence="2" type="ORF">TD1301_v1_1220001</name>
    <name evidence="3" type="ORF">TF3108_v1_680043</name>
</gene>
<sequence length="40" mass="4558">MGDRLHSPCILIRELRLATTPSACKNDARRRQRRLPALTA</sequence>
<protein>
    <submittedName>
        <fullName evidence="3">Uncharacterized protein</fullName>
    </submittedName>
</protein>